<sequence>MKKTLELGVFSFLETNIFNRNKDNIRFFLKEIDLSKENNLLLVPFNTIIEVIYDFVRYLHKILSDYGNKQKIHKIKKAILLF</sequence>
<evidence type="ECO:0000313" key="1">
    <source>
        <dbReference type="EMBL" id="EUJ33079.1"/>
    </source>
</evidence>
<comment type="caution">
    <text evidence="1">The sequence shown here is derived from an EMBL/GenBank/DDBJ whole genome shotgun (WGS) entry which is preliminary data.</text>
</comment>
<gene>
    <name evidence="1" type="ORF">MFLO_05780</name>
</gene>
<keyword evidence="2" id="KW-1185">Reference proteome</keyword>
<name>A0ABN0RGS6_9LIST</name>
<evidence type="ECO:0000313" key="2">
    <source>
        <dbReference type="Proteomes" id="UP000019249"/>
    </source>
</evidence>
<accession>A0ABN0RGS6</accession>
<proteinExistence type="predicted"/>
<organism evidence="1 2">
    <name type="scientific">Listeria floridensis FSL S10-1187</name>
    <dbReference type="NCBI Taxonomy" id="1265817"/>
    <lineage>
        <taxon>Bacteria</taxon>
        <taxon>Bacillati</taxon>
        <taxon>Bacillota</taxon>
        <taxon>Bacilli</taxon>
        <taxon>Bacillales</taxon>
        <taxon>Listeriaceae</taxon>
        <taxon>Listeria</taxon>
    </lineage>
</organism>
<reference evidence="1 2" key="1">
    <citation type="journal article" date="2014" name="Int. J. Syst. Evol. Microbiol.">
        <title>Listeria floridensis sp. nov., Listeria aquatica sp. nov., Listeria cornellensis sp. nov., Listeria riparia sp. nov. and Listeria grandensis sp. nov., from agricultural and natural environments.</title>
        <authorList>
            <person name="den Bakker H.C."/>
            <person name="Warchocki S."/>
            <person name="Wright E.M."/>
            <person name="Allred A.F."/>
            <person name="Ahlstrom C."/>
            <person name="Manuel C.S."/>
            <person name="Stasiewicz M.J."/>
            <person name="Burrell A."/>
            <person name="Roof S."/>
            <person name="Strawn L."/>
            <person name="Fortes E.D."/>
            <person name="Nightingale K.K."/>
            <person name="Kephart D."/>
            <person name="Wiedmann M."/>
        </authorList>
    </citation>
    <scope>NUCLEOTIDE SEQUENCE [LARGE SCALE GENOMIC DNA]</scope>
    <source>
        <strain evidence="1 2">FSL S10-1187</strain>
    </source>
</reference>
<dbReference type="EMBL" id="AODF01000008">
    <property type="protein sequence ID" value="EUJ33079.1"/>
    <property type="molecule type" value="Genomic_DNA"/>
</dbReference>
<protein>
    <submittedName>
        <fullName evidence="1">Uncharacterized protein</fullName>
    </submittedName>
</protein>
<dbReference type="Proteomes" id="UP000019249">
    <property type="component" value="Unassembled WGS sequence"/>
</dbReference>